<sequence>MHRLVYNRRYKFKSGENLGSYIVAIGITPMIKKIGHDLPLHFILEKDGTALVMHSVSLFDNVYVRFIPGVEFNQKTSDERIFRTIITMEGNTLHEVQIHDNGKISTIDWIFSLRDLQVVMRTGDIVARRIYTAW</sequence>
<name>A0A8K0CGE5_IGNLU</name>
<dbReference type="InterPro" id="IPR000463">
    <property type="entry name" value="Fatty_acid-bd"/>
</dbReference>
<evidence type="ECO:0000256" key="2">
    <source>
        <dbReference type="ARBA" id="ARBA00023121"/>
    </source>
</evidence>
<dbReference type="PRINTS" id="PR00178">
    <property type="entry name" value="FATTYACIDBP"/>
</dbReference>
<dbReference type="EMBL" id="VTPC01090346">
    <property type="protein sequence ID" value="KAF2883597.1"/>
    <property type="molecule type" value="Genomic_DNA"/>
</dbReference>
<dbReference type="InterPro" id="IPR012674">
    <property type="entry name" value="Calycin"/>
</dbReference>
<dbReference type="PANTHER" id="PTHR11955">
    <property type="entry name" value="FATTY ACID BINDING PROTEIN"/>
    <property type="match status" value="1"/>
</dbReference>
<comment type="similarity">
    <text evidence="1">Belongs to the calycin superfamily. Fatty-acid binding protein (FABP) family.</text>
</comment>
<dbReference type="Gene3D" id="2.40.128.20">
    <property type="match status" value="1"/>
</dbReference>
<proteinExistence type="inferred from homology"/>
<evidence type="ECO:0000256" key="1">
    <source>
        <dbReference type="ARBA" id="ARBA00008390"/>
    </source>
</evidence>
<gene>
    <name evidence="3" type="ORF">ILUMI_22564</name>
</gene>
<dbReference type="InterPro" id="IPR031259">
    <property type="entry name" value="ILBP"/>
</dbReference>
<dbReference type="Proteomes" id="UP000801492">
    <property type="component" value="Unassembled WGS sequence"/>
</dbReference>
<evidence type="ECO:0000313" key="3">
    <source>
        <dbReference type="EMBL" id="KAF2883597.1"/>
    </source>
</evidence>
<organism evidence="3 4">
    <name type="scientific">Ignelater luminosus</name>
    <name type="common">Cucubano</name>
    <name type="synonym">Pyrophorus luminosus</name>
    <dbReference type="NCBI Taxonomy" id="2038154"/>
    <lineage>
        <taxon>Eukaryota</taxon>
        <taxon>Metazoa</taxon>
        <taxon>Ecdysozoa</taxon>
        <taxon>Arthropoda</taxon>
        <taxon>Hexapoda</taxon>
        <taxon>Insecta</taxon>
        <taxon>Pterygota</taxon>
        <taxon>Neoptera</taxon>
        <taxon>Endopterygota</taxon>
        <taxon>Coleoptera</taxon>
        <taxon>Polyphaga</taxon>
        <taxon>Elateriformia</taxon>
        <taxon>Elateroidea</taxon>
        <taxon>Elateridae</taxon>
        <taxon>Agrypninae</taxon>
        <taxon>Pyrophorini</taxon>
        <taxon>Ignelater</taxon>
    </lineage>
</organism>
<keyword evidence="2" id="KW-0446">Lipid-binding</keyword>
<dbReference type="SUPFAM" id="SSF50814">
    <property type="entry name" value="Lipocalins"/>
    <property type="match status" value="1"/>
</dbReference>
<comment type="caution">
    <text evidence="3">The sequence shown here is derived from an EMBL/GenBank/DDBJ whole genome shotgun (WGS) entry which is preliminary data.</text>
</comment>
<dbReference type="AlphaFoldDB" id="A0A8K0CGE5"/>
<accession>A0A8K0CGE5</accession>
<dbReference type="CDD" id="cd00742">
    <property type="entry name" value="FABP"/>
    <property type="match status" value="1"/>
</dbReference>
<reference evidence="3" key="1">
    <citation type="submission" date="2019-08" db="EMBL/GenBank/DDBJ databases">
        <title>The genome of the North American firefly Photinus pyralis.</title>
        <authorList>
            <consortium name="Photinus pyralis genome working group"/>
            <person name="Fallon T.R."/>
            <person name="Sander Lower S.E."/>
            <person name="Weng J.-K."/>
        </authorList>
    </citation>
    <scope>NUCLEOTIDE SEQUENCE</scope>
    <source>
        <strain evidence="3">TRF0915ILg1</strain>
        <tissue evidence="3">Whole body</tissue>
    </source>
</reference>
<protein>
    <submittedName>
        <fullName evidence="3">Uncharacterized protein</fullName>
    </submittedName>
</protein>
<evidence type="ECO:0000313" key="4">
    <source>
        <dbReference type="Proteomes" id="UP000801492"/>
    </source>
</evidence>
<dbReference type="GO" id="GO:0008289">
    <property type="term" value="F:lipid binding"/>
    <property type="evidence" value="ECO:0007669"/>
    <property type="project" value="UniProtKB-KW"/>
</dbReference>
<dbReference type="OrthoDB" id="354351at2759"/>
<keyword evidence="4" id="KW-1185">Reference proteome</keyword>